<dbReference type="AlphaFoldDB" id="A0A6A6UZZ1"/>
<gene>
    <name evidence="1" type="ORF">M011DRAFT_489872</name>
</gene>
<accession>A0A6A6UZZ1</accession>
<name>A0A6A6UZZ1_9PLEO</name>
<dbReference type="Proteomes" id="UP000799440">
    <property type="component" value="Unassembled WGS sequence"/>
</dbReference>
<proteinExistence type="predicted"/>
<reference evidence="1" key="1">
    <citation type="journal article" date="2020" name="Stud. Mycol.">
        <title>101 Dothideomycetes genomes: a test case for predicting lifestyles and emergence of pathogens.</title>
        <authorList>
            <person name="Haridas S."/>
            <person name="Albert R."/>
            <person name="Binder M."/>
            <person name="Bloem J."/>
            <person name="Labutti K."/>
            <person name="Salamov A."/>
            <person name="Andreopoulos B."/>
            <person name="Baker S."/>
            <person name="Barry K."/>
            <person name="Bills G."/>
            <person name="Bluhm B."/>
            <person name="Cannon C."/>
            <person name="Castanera R."/>
            <person name="Culley D."/>
            <person name="Daum C."/>
            <person name="Ezra D."/>
            <person name="Gonzalez J."/>
            <person name="Henrissat B."/>
            <person name="Kuo A."/>
            <person name="Liang C."/>
            <person name="Lipzen A."/>
            <person name="Lutzoni F."/>
            <person name="Magnuson J."/>
            <person name="Mondo S."/>
            <person name="Nolan M."/>
            <person name="Ohm R."/>
            <person name="Pangilinan J."/>
            <person name="Park H.-J."/>
            <person name="Ramirez L."/>
            <person name="Alfaro M."/>
            <person name="Sun H."/>
            <person name="Tritt A."/>
            <person name="Yoshinaga Y."/>
            <person name="Zwiers L.-H."/>
            <person name="Turgeon B."/>
            <person name="Goodwin S."/>
            <person name="Spatafora J."/>
            <person name="Crous P."/>
            <person name="Grigoriev I."/>
        </authorList>
    </citation>
    <scope>NUCLEOTIDE SEQUENCE</scope>
    <source>
        <strain evidence="1">CBS 119925</strain>
    </source>
</reference>
<dbReference type="EMBL" id="MU006598">
    <property type="protein sequence ID" value="KAF2743323.1"/>
    <property type="molecule type" value="Genomic_DNA"/>
</dbReference>
<evidence type="ECO:0000313" key="1">
    <source>
        <dbReference type="EMBL" id="KAF2743323.1"/>
    </source>
</evidence>
<sequence>MTPIPADQPLPLLFTLPPSARHEILLLDPENKLTLKELNKLVTERMKGSPNCEEFMSKYKSRSATSISSLKIHWSSANRDKKAWPEYTVLTNDNLPAVMAMLRLSGGVGRDVLEVGLEEAKRDAGGEEGEKKEE</sequence>
<evidence type="ECO:0000313" key="2">
    <source>
        <dbReference type="Proteomes" id="UP000799440"/>
    </source>
</evidence>
<keyword evidence="2" id="KW-1185">Reference proteome</keyword>
<organism evidence="1 2">
    <name type="scientific">Sporormia fimetaria CBS 119925</name>
    <dbReference type="NCBI Taxonomy" id="1340428"/>
    <lineage>
        <taxon>Eukaryota</taxon>
        <taxon>Fungi</taxon>
        <taxon>Dikarya</taxon>
        <taxon>Ascomycota</taxon>
        <taxon>Pezizomycotina</taxon>
        <taxon>Dothideomycetes</taxon>
        <taxon>Pleosporomycetidae</taxon>
        <taxon>Pleosporales</taxon>
        <taxon>Sporormiaceae</taxon>
        <taxon>Sporormia</taxon>
    </lineage>
</organism>
<protein>
    <submittedName>
        <fullName evidence="1">Uncharacterized protein</fullName>
    </submittedName>
</protein>
<dbReference type="OrthoDB" id="4415650at2759"/>